<evidence type="ECO:0000313" key="1">
    <source>
        <dbReference type="EMBL" id="MBW0508043.1"/>
    </source>
</evidence>
<protein>
    <recommendedName>
        <fullName evidence="3">Reverse transcriptase Ty1/copia-type domain-containing protein</fullName>
    </recommendedName>
</protein>
<keyword evidence="2" id="KW-1185">Reference proteome</keyword>
<comment type="caution">
    <text evidence="1">The sequence shown here is derived from an EMBL/GenBank/DDBJ whole genome shotgun (WGS) entry which is preliminary data.</text>
</comment>
<reference evidence="1" key="1">
    <citation type="submission" date="2021-03" db="EMBL/GenBank/DDBJ databases">
        <title>Draft genome sequence of rust myrtle Austropuccinia psidii MF-1, a brazilian biotype.</title>
        <authorList>
            <person name="Quecine M.C."/>
            <person name="Pachon D.M.R."/>
            <person name="Bonatelli M.L."/>
            <person name="Correr F.H."/>
            <person name="Franceschini L.M."/>
            <person name="Leite T.F."/>
            <person name="Margarido G.R.A."/>
            <person name="Almeida C.A."/>
            <person name="Ferrarezi J.A."/>
            <person name="Labate C.A."/>
        </authorList>
    </citation>
    <scope>NUCLEOTIDE SEQUENCE</scope>
    <source>
        <strain evidence="1">MF-1</strain>
    </source>
</reference>
<dbReference type="AlphaFoldDB" id="A0A9Q3HJU6"/>
<dbReference type="EMBL" id="AVOT02020081">
    <property type="protein sequence ID" value="MBW0508043.1"/>
    <property type="molecule type" value="Genomic_DNA"/>
</dbReference>
<dbReference type="PANTHER" id="PTHR11439">
    <property type="entry name" value="GAG-POL-RELATED RETROTRANSPOSON"/>
    <property type="match status" value="1"/>
</dbReference>
<evidence type="ECO:0000313" key="2">
    <source>
        <dbReference type="Proteomes" id="UP000765509"/>
    </source>
</evidence>
<accession>A0A9Q3HJU6</accession>
<dbReference type="PANTHER" id="PTHR11439:SF483">
    <property type="entry name" value="PEPTIDE SYNTHASE GLIP-LIKE, PUTATIVE (AFU_ORTHOLOGUE AFUA_3G12920)-RELATED"/>
    <property type="match status" value="1"/>
</dbReference>
<dbReference type="Proteomes" id="UP000765509">
    <property type="component" value="Unassembled WGS sequence"/>
</dbReference>
<dbReference type="CDD" id="cd09272">
    <property type="entry name" value="RNase_HI_RT_Ty1"/>
    <property type="match status" value="1"/>
</dbReference>
<sequence length="236" mass="27093">MKDLGPVKYALGIRIMQNNTGIQLFQDKLIAQLLSEFKIECPQPPSSPLPSSWKKFRIEKGIPLSNPPFSYRRVIGLLQYLIQCTQPDLAFSTSFLLKFLENPLDIHFNAAMHTLKYLACTKNFMLNLVSNMLKHEPNKIIGFSYSEWGGSVEYKSVSGSLIYFHGTLRWRARKQKMVALSSAEAEYNDMTELVQDLKWCKQLIYEAMGINCLEVLYCDNQSTISISPNQIYHHRA</sequence>
<gene>
    <name evidence="1" type="ORF">O181_047758</name>
</gene>
<name>A0A9Q3HJU6_9BASI</name>
<dbReference type="OrthoDB" id="3344688at2759"/>
<evidence type="ECO:0008006" key="3">
    <source>
        <dbReference type="Google" id="ProtNLM"/>
    </source>
</evidence>
<organism evidence="1 2">
    <name type="scientific">Austropuccinia psidii MF-1</name>
    <dbReference type="NCBI Taxonomy" id="1389203"/>
    <lineage>
        <taxon>Eukaryota</taxon>
        <taxon>Fungi</taxon>
        <taxon>Dikarya</taxon>
        <taxon>Basidiomycota</taxon>
        <taxon>Pucciniomycotina</taxon>
        <taxon>Pucciniomycetes</taxon>
        <taxon>Pucciniales</taxon>
        <taxon>Sphaerophragmiaceae</taxon>
        <taxon>Austropuccinia</taxon>
    </lineage>
</organism>
<proteinExistence type="predicted"/>